<protein>
    <submittedName>
        <fullName evidence="1">Uncharacterized protein</fullName>
    </submittedName>
</protein>
<dbReference type="InParanoid" id="G0MVG9"/>
<evidence type="ECO:0000313" key="1">
    <source>
        <dbReference type="EMBL" id="EGT44954.1"/>
    </source>
</evidence>
<keyword evidence="2" id="KW-1185">Reference proteome</keyword>
<dbReference type="EMBL" id="GL379814">
    <property type="protein sequence ID" value="EGT44954.1"/>
    <property type="molecule type" value="Genomic_DNA"/>
</dbReference>
<sequence length="52" mass="5944">MTIVLTDSHVTKTEVTLFNVKLRPGCNPKIDNEIRREIQKQLDGYPGMSNKN</sequence>
<gene>
    <name evidence="1" type="ORF">CAEBREN_00471</name>
</gene>
<dbReference type="HOGENOM" id="CLU_3089237_0_0_1"/>
<dbReference type="AlphaFoldDB" id="G0MVG9"/>
<evidence type="ECO:0000313" key="2">
    <source>
        <dbReference type="Proteomes" id="UP000008068"/>
    </source>
</evidence>
<proteinExistence type="predicted"/>
<dbReference type="Proteomes" id="UP000008068">
    <property type="component" value="Unassembled WGS sequence"/>
</dbReference>
<accession>G0MVG9</accession>
<organism evidence="2">
    <name type="scientific">Caenorhabditis brenneri</name>
    <name type="common">Nematode worm</name>
    <dbReference type="NCBI Taxonomy" id="135651"/>
    <lineage>
        <taxon>Eukaryota</taxon>
        <taxon>Metazoa</taxon>
        <taxon>Ecdysozoa</taxon>
        <taxon>Nematoda</taxon>
        <taxon>Chromadorea</taxon>
        <taxon>Rhabditida</taxon>
        <taxon>Rhabditina</taxon>
        <taxon>Rhabditomorpha</taxon>
        <taxon>Rhabditoidea</taxon>
        <taxon>Rhabditidae</taxon>
        <taxon>Peloderinae</taxon>
        <taxon>Caenorhabditis</taxon>
    </lineage>
</organism>
<reference evidence="2" key="1">
    <citation type="submission" date="2011-07" db="EMBL/GenBank/DDBJ databases">
        <authorList>
            <consortium name="Caenorhabditis brenneri Sequencing and Analysis Consortium"/>
            <person name="Wilson R.K."/>
        </authorList>
    </citation>
    <scope>NUCLEOTIDE SEQUENCE [LARGE SCALE GENOMIC DNA]</scope>
    <source>
        <strain evidence="2">PB2801</strain>
    </source>
</reference>
<name>G0MVG9_CAEBE</name>